<dbReference type="InterPro" id="IPR036850">
    <property type="entry name" value="NDK-like_dom_sf"/>
</dbReference>
<keyword evidence="6" id="KW-0546">Nucleotide metabolism</keyword>
<evidence type="ECO:0000256" key="3">
    <source>
        <dbReference type="ARBA" id="ARBA00012966"/>
    </source>
</evidence>
<dbReference type="GO" id="GO:0004550">
    <property type="term" value="F:nucleoside diphosphate kinase activity"/>
    <property type="evidence" value="ECO:0007669"/>
    <property type="project" value="UniProtKB-EC"/>
</dbReference>
<dbReference type="PROSITE" id="PS51374">
    <property type="entry name" value="NDPK_LIKE"/>
    <property type="match status" value="1"/>
</dbReference>
<evidence type="ECO:0000256" key="6">
    <source>
        <dbReference type="ARBA" id="ARBA00023080"/>
    </source>
</evidence>
<keyword evidence="4 10" id="KW-0808">Transferase</keyword>
<evidence type="ECO:0000256" key="5">
    <source>
        <dbReference type="ARBA" id="ARBA00022777"/>
    </source>
</evidence>
<sequence>MERTLVLIKPDGIERKLIGEIISIYEKKNLKIVGLKMLKATRELAEKHYEEHKGREYFEELIEYITEDSICALVIEGEHVIDNIRKVNGDKDPLKVDMGSIRGKYSSNKTRNLVHASDCIESAEREIGIWFPELI</sequence>
<dbReference type="SUPFAM" id="SSF54919">
    <property type="entry name" value="Nucleoside diphosphate kinase, NDK"/>
    <property type="match status" value="1"/>
</dbReference>
<dbReference type="RefSeq" id="WP_202747867.1">
    <property type="nucleotide sequence ID" value="NZ_JAESWC010000002.1"/>
</dbReference>
<dbReference type="SMART" id="SM00562">
    <property type="entry name" value="NDK"/>
    <property type="match status" value="1"/>
</dbReference>
<evidence type="ECO:0000256" key="7">
    <source>
        <dbReference type="PROSITE-ProRule" id="PRU00706"/>
    </source>
</evidence>
<accession>A0ABS1T7E7</accession>
<gene>
    <name evidence="10" type="primary">ndk</name>
    <name evidence="10" type="ORF">JK636_05780</name>
</gene>
<evidence type="ECO:0000256" key="2">
    <source>
        <dbReference type="ARBA" id="ARBA00008142"/>
    </source>
</evidence>
<evidence type="ECO:0000313" key="10">
    <source>
        <dbReference type="EMBL" id="MBL4935264.1"/>
    </source>
</evidence>
<dbReference type="Proteomes" id="UP000632377">
    <property type="component" value="Unassembled WGS sequence"/>
</dbReference>
<evidence type="ECO:0000259" key="9">
    <source>
        <dbReference type="SMART" id="SM00562"/>
    </source>
</evidence>
<dbReference type="EMBL" id="JAESWC010000002">
    <property type="protein sequence ID" value="MBL4935264.1"/>
    <property type="molecule type" value="Genomic_DNA"/>
</dbReference>
<protein>
    <recommendedName>
        <fullName evidence="3">nucleoside-diphosphate kinase</fullName>
        <ecNumber evidence="3">2.7.4.6</ecNumber>
    </recommendedName>
</protein>
<reference evidence="10 11" key="1">
    <citation type="submission" date="2021-01" db="EMBL/GenBank/DDBJ databases">
        <title>Genome public.</title>
        <authorList>
            <person name="Liu C."/>
            <person name="Sun Q."/>
        </authorList>
    </citation>
    <scope>NUCLEOTIDE SEQUENCE [LARGE SCALE GENOMIC DNA]</scope>
    <source>
        <strain evidence="10 11">YIM B02515</strain>
    </source>
</reference>
<comment type="caution">
    <text evidence="7">Lacks conserved residue(s) required for the propagation of feature annotation.</text>
</comment>
<proteinExistence type="inferred from homology"/>
<dbReference type="PRINTS" id="PR01243">
    <property type="entry name" value="NUCDPKINASE"/>
</dbReference>
<dbReference type="PANTHER" id="PTHR11349">
    <property type="entry name" value="NUCLEOSIDE DIPHOSPHATE KINASE"/>
    <property type="match status" value="1"/>
</dbReference>
<feature type="domain" description="Nucleoside diphosphate kinase-like" evidence="9">
    <location>
        <begin position="1"/>
        <end position="134"/>
    </location>
</feature>
<comment type="similarity">
    <text evidence="2 7 8">Belongs to the NDK family.</text>
</comment>
<dbReference type="InterPro" id="IPR034907">
    <property type="entry name" value="NDK-like_dom"/>
</dbReference>
<dbReference type="NCBIfam" id="NF001908">
    <property type="entry name" value="PRK00668.1"/>
    <property type="match status" value="1"/>
</dbReference>
<dbReference type="CDD" id="cd04413">
    <property type="entry name" value="NDPk_I"/>
    <property type="match status" value="1"/>
</dbReference>
<dbReference type="Pfam" id="PF00334">
    <property type="entry name" value="NDK"/>
    <property type="match status" value="1"/>
</dbReference>
<dbReference type="Gene3D" id="3.30.70.141">
    <property type="entry name" value="Nucleoside diphosphate kinase-like domain"/>
    <property type="match status" value="1"/>
</dbReference>
<organism evidence="10 11">
    <name type="scientific">Clostridium rhizosphaerae</name>
    <dbReference type="NCBI Taxonomy" id="2803861"/>
    <lineage>
        <taxon>Bacteria</taxon>
        <taxon>Bacillati</taxon>
        <taxon>Bacillota</taxon>
        <taxon>Clostridia</taxon>
        <taxon>Eubacteriales</taxon>
        <taxon>Clostridiaceae</taxon>
        <taxon>Clostridium</taxon>
    </lineage>
</organism>
<evidence type="ECO:0000256" key="4">
    <source>
        <dbReference type="ARBA" id="ARBA00022679"/>
    </source>
</evidence>
<dbReference type="InterPro" id="IPR001564">
    <property type="entry name" value="Nucleoside_diP_kinase"/>
</dbReference>
<evidence type="ECO:0000256" key="1">
    <source>
        <dbReference type="ARBA" id="ARBA00001946"/>
    </source>
</evidence>
<dbReference type="EC" id="2.7.4.6" evidence="3"/>
<keyword evidence="11" id="KW-1185">Reference proteome</keyword>
<keyword evidence="5 10" id="KW-0418">Kinase</keyword>
<name>A0ABS1T7E7_9CLOT</name>
<comment type="cofactor">
    <cofactor evidence="1">
        <name>Mg(2+)</name>
        <dbReference type="ChEBI" id="CHEBI:18420"/>
    </cofactor>
</comment>
<evidence type="ECO:0000313" key="11">
    <source>
        <dbReference type="Proteomes" id="UP000632377"/>
    </source>
</evidence>
<evidence type="ECO:0000256" key="8">
    <source>
        <dbReference type="RuleBase" id="RU004011"/>
    </source>
</evidence>
<comment type="caution">
    <text evidence="10">The sequence shown here is derived from an EMBL/GenBank/DDBJ whole genome shotgun (WGS) entry which is preliminary data.</text>
</comment>